<evidence type="ECO:0000259" key="5">
    <source>
        <dbReference type="Pfam" id="PF02771"/>
    </source>
</evidence>
<dbReference type="PANTHER" id="PTHR43884:SF9">
    <property type="entry name" value="COMPLEX I ASSEMBLY FACTOR ACAD9, MITOCHONDRIAL"/>
    <property type="match status" value="1"/>
</dbReference>
<dbReference type="EMBL" id="UZAM01000821">
    <property type="protein sequence ID" value="VDO82787.1"/>
    <property type="molecule type" value="Genomic_DNA"/>
</dbReference>
<dbReference type="GO" id="GO:0003995">
    <property type="term" value="F:acyl-CoA dehydrogenase activity"/>
    <property type="evidence" value="ECO:0007669"/>
    <property type="project" value="TreeGrafter"/>
</dbReference>
<dbReference type="OrthoDB" id="435240at2759"/>
<dbReference type="InterPro" id="IPR013786">
    <property type="entry name" value="AcylCoA_DH/ox_N"/>
</dbReference>
<protein>
    <recommendedName>
        <fullName evidence="5">Acyl-CoA dehydrogenase/oxidase N-terminal domain-containing protein</fullName>
    </recommendedName>
</protein>
<dbReference type="Pfam" id="PF02771">
    <property type="entry name" value="Acyl-CoA_dh_N"/>
    <property type="match status" value="1"/>
</dbReference>
<dbReference type="InterPro" id="IPR009100">
    <property type="entry name" value="AcylCoA_DH/oxidase_NM_dom_sf"/>
</dbReference>
<dbReference type="Proteomes" id="UP000270296">
    <property type="component" value="Unassembled WGS sequence"/>
</dbReference>
<keyword evidence="4" id="KW-0732">Signal</keyword>
<accession>A0A3P7ZFF9</accession>
<dbReference type="InterPro" id="IPR046373">
    <property type="entry name" value="Acyl-CoA_Oxase/DH_mid-dom_sf"/>
</dbReference>
<keyword evidence="2" id="KW-0285">Flavoprotein</keyword>
<feature type="signal peptide" evidence="4">
    <location>
        <begin position="1"/>
        <end position="22"/>
    </location>
</feature>
<dbReference type="PANTHER" id="PTHR43884">
    <property type="entry name" value="ACYL-COA DEHYDROGENASE"/>
    <property type="match status" value="1"/>
</dbReference>
<evidence type="ECO:0000256" key="4">
    <source>
        <dbReference type="SAM" id="SignalP"/>
    </source>
</evidence>
<sequence>MLFSHVITLTFCLNLSTSGGLALNNKEKARVYAELGFDWSLFLSTFVHNELVTMTIKMFGNDEQKQKYLPKLASGEMTGAFCLHESSCGQDIAGIQSRATPIQHDGKEYLMFNGLKSWVTNGALADVLIVFSKMRSIADDAVGEQY</sequence>
<evidence type="ECO:0000256" key="2">
    <source>
        <dbReference type="ARBA" id="ARBA00022630"/>
    </source>
</evidence>
<dbReference type="Gene3D" id="1.10.540.10">
    <property type="entry name" value="Acyl-CoA dehydrogenase/oxidase, N-terminal domain"/>
    <property type="match status" value="1"/>
</dbReference>
<feature type="chain" id="PRO_5017931389" description="Acyl-CoA dehydrogenase/oxidase N-terminal domain-containing protein" evidence="4">
    <location>
        <begin position="23"/>
        <end position="146"/>
    </location>
</feature>
<dbReference type="InterPro" id="IPR037069">
    <property type="entry name" value="AcylCoA_DH/ox_N_sf"/>
</dbReference>
<dbReference type="GO" id="GO:0050660">
    <property type="term" value="F:flavin adenine dinucleotide binding"/>
    <property type="evidence" value="ECO:0007669"/>
    <property type="project" value="InterPro"/>
</dbReference>
<proteinExistence type="predicted"/>
<evidence type="ECO:0000256" key="1">
    <source>
        <dbReference type="ARBA" id="ARBA00001974"/>
    </source>
</evidence>
<dbReference type="Gene3D" id="2.40.110.10">
    <property type="entry name" value="Butyryl-CoA Dehydrogenase, subunit A, domain 2"/>
    <property type="match status" value="1"/>
</dbReference>
<gene>
    <name evidence="6" type="ORF">SBAD_LOCUS363</name>
</gene>
<evidence type="ECO:0000313" key="7">
    <source>
        <dbReference type="Proteomes" id="UP000270296"/>
    </source>
</evidence>
<reference evidence="6 7" key="1">
    <citation type="submission" date="2018-11" db="EMBL/GenBank/DDBJ databases">
        <authorList>
            <consortium name="Pathogen Informatics"/>
        </authorList>
    </citation>
    <scope>NUCLEOTIDE SEQUENCE [LARGE SCALE GENOMIC DNA]</scope>
</reference>
<evidence type="ECO:0000256" key="3">
    <source>
        <dbReference type="ARBA" id="ARBA00022827"/>
    </source>
</evidence>
<keyword evidence="7" id="KW-1185">Reference proteome</keyword>
<comment type="cofactor">
    <cofactor evidence="1">
        <name>FAD</name>
        <dbReference type="ChEBI" id="CHEBI:57692"/>
    </cofactor>
</comment>
<name>A0A3P7ZFF9_9BILA</name>
<feature type="domain" description="Acyl-CoA dehydrogenase/oxidase N-terminal" evidence="5">
    <location>
        <begin position="18"/>
        <end position="76"/>
    </location>
</feature>
<keyword evidence="3" id="KW-0274">FAD</keyword>
<dbReference type="AlphaFoldDB" id="A0A3P7ZFF9"/>
<organism evidence="6 7">
    <name type="scientific">Soboliphyme baturini</name>
    <dbReference type="NCBI Taxonomy" id="241478"/>
    <lineage>
        <taxon>Eukaryota</taxon>
        <taxon>Metazoa</taxon>
        <taxon>Ecdysozoa</taxon>
        <taxon>Nematoda</taxon>
        <taxon>Enoplea</taxon>
        <taxon>Dorylaimia</taxon>
        <taxon>Dioctophymatida</taxon>
        <taxon>Dioctophymatoidea</taxon>
        <taxon>Soboliphymatidae</taxon>
        <taxon>Soboliphyme</taxon>
    </lineage>
</organism>
<dbReference type="SUPFAM" id="SSF56645">
    <property type="entry name" value="Acyl-CoA dehydrogenase NM domain-like"/>
    <property type="match status" value="1"/>
</dbReference>
<evidence type="ECO:0000313" key="6">
    <source>
        <dbReference type="EMBL" id="VDO82787.1"/>
    </source>
</evidence>